<keyword evidence="3" id="KW-0560">Oxidoreductase</keyword>
<keyword evidence="3" id="KW-0575">Peroxidase</keyword>
<dbReference type="PANTHER" id="PTHR34846:SF5">
    <property type="entry name" value="CARBOXYMUCONOLACTONE DECARBOXYLASE-LIKE DOMAIN-CONTAINING PROTEIN"/>
    <property type="match status" value="1"/>
</dbReference>
<accession>A0A238VUV9</accession>
<dbReference type="EMBL" id="FZNP01000002">
    <property type="protein sequence ID" value="SNR38028.1"/>
    <property type="molecule type" value="Genomic_DNA"/>
</dbReference>
<evidence type="ECO:0000313" key="3">
    <source>
        <dbReference type="EMBL" id="SNR38028.1"/>
    </source>
</evidence>
<evidence type="ECO:0000259" key="2">
    <source>
        <dbReference type="Pfam" id="PF02627"/>
    </source>
</evidence>
<feature type="region of interest" description="Disordered" evidence="1">
    <location>
        <begin position="174"/>
        <end position="203"/>
    </location>
</feature>
<organism evidence="3 4">
    <name type="scientific">Actinomadura mexicana</name>
    <dbReference type="NCBI Taxonomy" id="134959"/>
    <lineage>
        <taxon>Bacteria</taxon>
        <taxon>Bacillati</taxon>
        <taxon>Actinomycetota</taxon>
        <taxon>Actinomycetes</taxon>
        <taxon>Streptosporangiales</taxon>
        <taxon>Thermomonosporaceae</taxon>
        <taxon>Actinomadura</taxon>
    </lineage>
</organism>
<dbReference type="Gene3D" id="1.20.1290.10">
    <property type="entry name" value="AhpD-like"/>
    <property type="match status" value="1"/>
</dbReference>
<protein>
    <submittedName>
        <fullName evidence="3">Alkylhydroperoxidase AhpD family core domain-containing protein</fullName>
    </submittedName>
</protein>
<dbReference type="Pfam" id="PF02627">
    <property type="entry name" value="CMD"/>
    <property type="match status" value="1"/>
</dbReference>
<dbReference type="Proteomes" id="UP000198420">
    <property type="component" value="Unassembled WGS sequence"/>
</dbReference>
<dbReference type="InterPro" id="IPR029032">
    <property type="entry name" value="AhpD-like"/>
</dbReference>
<evidence type="ECO:0000313" key="4">
    <source>
        <dbReference type="Proteomes" id="UP000198420"/>
    </source>
</evidence>
<dbReference type="OrthoDB" id="4704294at2"/>
<feature type="domain" description="Carboxymuconolactone decarboxylase-like" evidence="2">
    <location>
        <begin position="46"/>
        <end position="126"/>
    </location>
</feature>
<sequence>MTAPRATPGGIREVGVVNWLACRVAGRAAGTGPPNLFLTLARRRGLFRGWLWFAGRLMPGGTLPRRDTELVILRVAHLRDCRYEFGHHVRLARRAGVREPDVERLKAGPDADGWTPRERAILTAADRLHAEQDLDDETWTRLRTHLTEGECVELTMLAAHYEMLATVITTLRVQPDRPRRPAEAADRHVRGGPPSAPEPSRSP</sequence>
<keyword evidence="4" id="KW-1185">Reference proteome</keyword>
<dbReference type="InterPro" id="IPR003779">
    <property type="entry name" value="CMD-like"/>
</dbReference>
<dbReference type="GO" id="GO:0051920">
    <property type="term" value="F:peroxiredoxin activity"/>
    <property type="evidence" value="ECO:0007669"/>
    <property type="project" value="InterPro"/>
</dbReference>
<gene>
    <name evidence="3" type="ORF">SAMN06265355_102404</name>
</gene>
<dbReference type="SUPFAM" id="SSF69118">
    <property type="entry name" value="AhpD-like"/>
    <property type="match status" value="1"/>
</dbReference>
<dbReference type="RefSeq" id="WP_089310657.1">
    <property type="nucleotide sequence ID" value="NZ_FZNP01000002.1"/>
</dbReference>
<dbReference type="AlphaFoldDB" id="A0A238VUV9"/>
<name>A0A238VUV9_9ACTN</name>
<reference evidence="4" key="1">
    <citation type="submission" date="2017-06" db="EMBL/GenBank/DDBJ databases">
        <authorList>
            <person name="Varghese N."/>
            <person name="Submissions S."/>
        </authorList>
    </citation>
    <scope>NUCLEOTIDE SEQUENCE [LARGE SCALE GENOMIC DNA]</scope>
    <source>
        <strain evidence="4">DSM 44485</strain>
    </source>
</reference>
<evidence type="ECO:0000256" key="1">
    <source>
        <dbReference type="SAM" id="MobiDB-lite"/>
    </source>
</evidence>
<dbReference type="PANTHER" id="PTHR34846">
    <property type="entry name" value="4-CARBOXYMUCONOLACTONE DECARBOXYLASE FAMILY PROTEIN (AFU_ORTHOLOGUE AFUA_6G11590)"/>
    <property type="match status" value="1"/>
</dbReference>
<feature type="compositionally biased region" description="Basic and acidic residues" evidence="1">
    <location>
        <begin position="174"/>
        <end position="189"/>
    </location>
</feature>
<proteinExistence type="predicted"/>
<feature type="compositionally biased region" description="Pro residues" evidence="1">
    <location>
        <begin position="194"/>
        <end position="203"/>
    </location>
</feature>